<dbReference type="Proteomes" id="UP000595278">
    <property type="component" value="Chromosome"/>
</dbReference>
<reference evidence="1 2" key="1">
    <citation type="submission" date="2021-01" db="EMBL/GenBank/DDBJ databases">
        <title>Entomomonas sp. F2A isolated from a house cricket (Acheta domesticus).</title>
        <authorList>
            <person name="Spergser J."/>
            <person name="Busse H.-J."/>
        </authorList>
    </citation>
    <scope>NUCLEOTIDE SEQUENCE [LARGE SCALE GENOMIC DNA]</scope>
    <source>
        <strain evidence="1 2">F2A</strain>
    </source>
</reference>
<dbReference type="GO" id="GO:0005524">
    <property type="term" value="F:ATP binding"/>
    <property type="evidence" value="ECO:0007669"/>
    <property type="project" value="UniProtKB-KW"/>
</dbReference>
<proteinExistence type="predicted"/>
<evidence type="ECO:0000313" key="1">
    <source>
        <dbReference type="EMBL" id="QQP87183.1"/>
    </source>
</evidence>
<keyword evidence="1" id="KW-0547">Nucleotide-binding</keyword>
<gene>
    <name evidence="1" type="ORF">JHT90_10080</name>
</gene>
<keyword evidence="2" id="KW-1185">Reference proteome</keyword>
<dbReference type="Pfam" id="PF13671">
    <property type="entry name" value="AAA_33"/>
    <property type="match status" value="1"/>
</dbReference>
<protein>
    <submittedName>
        <fullName evidence="1">ATP-binding protein</fullName>
    </submittedName>
</protein>
<name>A0A974RYE0_9GAMM</name>
<dbReference type="EMBL" id="CP067393">
    <property type="protein sequence ID" value="QQP87183.1"/>
    <property type="molecule type" value="Genomic_DNA"/>
</dbReference>
<keyword evidence="1" id="KW-0067">ATP-binding</keyword>
<organism evidence="1 2">
    <name type="scientific">Entomomonas asaccharolytica</name>
    <dbReference type="NCBI Taxonomy" id="2785331"/>
    <lineage>
        <taxon>Bacteria</taxon>
        <taxon>Pseudomonadati</taxon>
        <taxon>Pseudomonadota</taxon>
        <taxon>Gammaproteobacteria</taxon>
        <taxon>Pseudomonadales</taxon>
        <taxon>Pseudomonadaceae</taxon>
        <taxon>Entomomonas</taxon>
    </lineage>
</organism>
<dbReference type="AlphaFoldDB" id="A0A974RYE0"/>
<sequence length="195" mass="22909">MLDEIELFKELALEQNCLYQPRSFADDYTRIHYFRGANVQPDYSLYPTEGSQVIMMAGLPASGKNHWVANHYPELPVASYDDAREKLGLKYGQNEGMAAHYVLDNVRAWLRAKQPFIWNATHLTREVRQKALDLLYAYHANVRIVYLEHPEKELYKRNSKRDTSLTNKKIQSMFYKWEVPLPTEAQQVDYIINHL</sequence>
<accession>A0A974RYE0</accession>
<dbReference type="InterPro" id="IPR027417">
    <property type="entry name" value="P-loop_NTPase"/>
</dbReference>
<dbReference type="SUPFAM" id="SSF52540">
    <property type="entry name" value="P-loop containing nucleoside triphosphate hydrolases"/>
    <property type="match status" value="1"/>
</dbReference>
<dbReference type="Gene3D" id="3.40.50.300">
    <property type="entry name" value="P-loop containing nucleotide triphosphate hydrolases"/>
    <property type="match status" value="1"/>
</dbReference>
<evidence type="ECO:0000313" key="2">
    <source>
        <dbReference type="Proteomes" id="UP000595278"/>
    </source>
</evidence>
<dbReference type="KEGG" id="eaz:JHT90_10080"/>